<evidence type="ECO:0000313" key="1">
    <source>
        <dbReference type="EMBL" id="KAJ4715686.1"/>
    </source>
</evidence>
<dbReference type="Proteomes" id="UP001164539">
    <property type="component" value="Chromosome 7"/>
</dbReference>
<accession>A0ACC1XVY7</accession>
<comment type="caution">
    <text evidence="1">The sequence shown here is derived from an EMBL/GenBank/DDBJ whole genome shotgun (WGS) entry which is preliminary data.</text>
</comment>
<gene>
    <name evidence="1" type="ORF">OWV82_014015</name>
</gene>
<keyword evidence="2" id="KW-1185">Reference proteome</keyword>
<sequence>MVEIYGEEIDPLSPGGEYQGDDDGEDEREEISYEDLKKRMWRDRKRMQKLKDKRITDEHAESSARQEASRRKKMSRAQDSILKYMVKIMEVCKAHGFVYGIVPERGKPVTGSSDSLREWWKESVKFDQSAPLAIAEFMAPLFEEAGEFDPNSLMYMLYELQDSTLGSLLSALMQHCSPPQRRFPLEGGLAPPWWPTGNEAWWGEQGVSTEQGPPPYRKPHDLKKAWKVSVLASVIKHMSPDLNRIRRLVRQSKCLQHKMTAKESYTWSKVVNQEEALMQLTKKCLNISSEDNENKKEEEAAIPDQEETVYVPVGGHKSDGGEKRKRVFELEVLEDMMYSCQNARRPQSELGLGFVDKNSRSDHESHCTYRPGESDNSDGSTEVAAGTGMESDASAKTFPMYGYQTTSPELMLPAGGSVDDFKVPCSLANWLNLELAQTAGHGGDLVSEIRGASGGSSTEDYGGWLGRGIEDLGLDGAFDIQRSSLEDSNLRTGLGEEIAHHEATSVWDMGYENHKDYESL</sequence>
<dbReference type="EMBL" id="CM051400">
    <property type="protein sequence ID" value="KAJ4715686.1"/>
    <property type="molecule type" value="Genomic_DNA"/>
</dbReference>
<evidence type="ECO:0000313" key="2">
    <source>
        <dbReference type="Proteomes" id="UP001164539"/>
    </source>
</evidence>
<organism evidence="1 2">
    <name type="scientific">Melia azedarach</name>
    <name type="common">Chinaberry tree</name>
    <dbReference type="NCBI Taxonomy" id="155640"/>
    <lineage>
        <taxon>Eukaryota</taxon>
        <taxon>Viridiplantae</taxon>
        <taxon>Streptophyta</taxon>
        <taxon>Embryophyta</taxon>
        <taxon>Tracheophyta</taxon>
        <taxon>Spermatophyta</taxon>
        <taxon>Magnoliopsida</taxon>
        <taxon>eudicotyledons</taxon>
        <taxon>Gunneridae</taxon>
        <taxon>Pentapetalae</taxon>
        <taxon>rosids</taxon>
        <taxon>malvids</taxon>
        <taxon>Sapindales</taxon>
        <taxon>Meliaceae</taxon>
        <taxon>Melia</taxon>
    </lineage>
</organism>
<name>A0ACC1XVY7_MELAZ</name>
<reference evidence="1 2" key="1">
    <citation type="journal article" date="2023" name="Science">
        <title>Complex scaffold remodeling in plant triterpene biosynthesis.</title>
        <authorList>
            <person name="De La Pena R."/>
            <person name="Hodgson H."/>
            <person name="Liu J.C."/>
            <person name="Stephenson M.J."/>
            <person name="Martin A.C."/>
            <person name="Owen C."/>
            <person name="Harkess A."/>
            <person name="Leebens-Mack J."/>
            <person name="Jimenez L.E."/>
            <person name="Osbourn A."/>
            <person name="Sattely E.S."/>
        </authorList>
    </citation>
    <scope>NUCLEOTIDE SEQUENCE [LARGE SCALE GENOMIC DNA]</scope>
    <source>
        <strain evidence="2">cv. JPN11</strain>
        <tissue evidence="1">Leaf</tissue>
    </source>
</reference>
<proteinExistence type="predicted"/>
<protein>
    <submittedName>
        <fullName evidence="1">Ethylene insensitive 3 family protein</fullName>
    </submittedName>
</protein>